<evidence type="ECO:0000313" key="12">
    <source>
        <dbReference type="Proteomes" id="UP001652642"/>
    </source>
</evidence>
<evidence type="ECO:0000259" key="10">
    <source>
        <dbReference type="Pfam" id="PF21604"/>
    </source>
</evidence>
<dbReference type="InParanoid" id="A0A6J0V8Z1"/>
<keyword evidence="7" id="KW-0325">Glycoprotein</keyword>
<dbReference type="Proteomes" id="UP001652642">
    <property type="component" value="Chromosome 3"/>
</dbReference>
<protein>
    <submittedName>
        <fullName evidence="13">Cytokine receptor-like factor 2 isoform X1</fullName>
    </submittedName>
</protein>
<evidence type="ECO:0000256" key="1">
    <source>
        <dbReference type="ARBA" id="ARBA00004479"/>
    </source>
</evidence>
<dbReference type="InterPro" id="IPR013783">
    <property type="entry name" value="Ig-like_fold"/>
</dbReference>
<dbReference type="InterPro" id="IPR048651">
    <property type="entry name" value="CRLF2-like_D1"/>
</dbReference>
<dbReference type="KEGG" id="pvt:110089749"/>
<evidence type="ECO:0000256" key="6">
    <source>
        <dbReference type="ARBA" id="ARBA00023170"/>
    </source>
</evidence>
<dbReference type="Pfam" id="PF21605">
    <property type="entry name" value="CRLF2-like_D2"/>
    <property type="match status" value="1"/>
</dbReference>
<dbReference type="GO" id="GO:0009897">
    <property type="term" value="C:external side of plasma membrane"/>
    <property type="evidence" value="ECO:0007669"/>
    <property type="project" value="TreeGrafter"/>
</dbReference>
<dbReference type="CTD" id="64109"/>
<dbReference type="GO" id="GO:0004896">
    <property type="term" value="F:cytokine receptor activity"/>
    <property type="evidence" value="ECO:0007669"/>
    <property type="project" value="TreeGrafter"/>
</dbReference>
<keyword evidence="12" id="KW-1185">Reference proteome</keyword>
<dbReference type="PANTHER" id="PTHR23037:SF46">
    <property type="entry name" value="INTERLEUKIN 5 RECEPTOR SUBUNIT ALPHA"/>
    <property type="match status" value="1"/>
</dbReference>
<evidence type="ECO:0000256" key="2">
    <source>
        <dbReference type="ARBA" id="ARBA00022692"/>
    </source>
</evidence>
<name>A0A6J0V8Z1_9SAUR</name>
<feature type="domain" description="Cytokine receptor-like factor 2-like D2" evidence="11">
    <location>
        <begin position="141"/>
        <end position="230"/>
    </location>
</feature>
<evidence type="ECO:0000256" key="4">
    <source>
        <dbReference type="ARBA" id="ARBA00022989"/>
    </source>
</evidence>
<dbReference type="InterPro" id="IPR036116">
    <property type="entry name" value="FN3_sf"/>
</dbReference>
<evidence type="ECO:0000256" key="3">
    <source>
        <dbReference type="ARBA" id="ARBA00022729"/>
    </source>
</evidence>
<dbReference type="GeneID" id="110089749"/>
<accession>A0A6J0V8Z1</accession>
<keyword evidence="3 9" id="KW-0732">Signal</keyword>
<evidence type="ECO:0000256" key="9">
    <source>
        <dbReference type="SAM" id="SignalP"/>
    </source>
</evidence>
<evidence type="ECO:0000256" key="8">
    <source>
        <dbReference type="SAM" id="Phobius"/>
    </source>
</evidence>
<evidence type="ECO:0000256" key="5">
    <source>
        <dbReference type="ARBA" id="ARBA00023136"/>
    </source>
</evidence>
<dbReference type="AlphaFoldDB" id="A0A6J0V8Z1"/>
<dbReference type="Gene3D" id="2.60.40.10">
    <property type="entry name" value="Immunoglobulins"/>
    <property type="match status" value="2"/>
</dbReference>
<keyword evidence="5 8" id="KW-0472">Membrane</keyword>
<dbReference type="RefSeq" id="XP_020668688.2">
    <property type="nucleotide sequence ID" value="XM_020813029.2"/>
</dbReference>
<dbReference type="SUPFAM" id="SSF49265">
    <property type="entry name" value="Fibronectin type III"/>
    <property type="match status" value="2"/>
</dbReference>
<comment type="subcellular location">
    <subcellularLocation>
        <location evidence="1">Membrane</location>
        <topology evidence="1">Single-pass type I membrane protein</topology>
    </subcellularLocation>
</comment>
<dbReference type="Pfam" id="PF21604">
    <property type="entry name" value="CRLF2_D1"/>
    <property type="match status" value="1"/>
</dbReference>
<evidence type="ECO:0000313" key="13">
    <source>
        <dbReference type="RefSeq" id="XP_020668688.2"/>
    </source>
</evidence>
<keyword evidence="6" id="KW-0675">Receptor</keyword>
<evidence type="ECO:0000256" key="7">
    <source>
        <dbReference type="ARBA" id="ARBA00023180"/>
    </source>
</evidence>
<keyword evidence="4 8" id="KW-1133">Transmembrane helix</keyword>
<dbReference type="InterPro" id="IPR048648">
    <property type="entry name" value="CRLF2-like_D2"/>
</dbReference>
<dbReference type="OrthoDB" id="8803253at2759"/>
<evidence type="ECO:0000259" key="11">
    <source>
        <dbReference type="Pfam" id="PF21605"/>
    </source>
</evidence>
<feature type="domain" description="Cytokine receptor-like factor 2-like D1" evidence="10">
    <location>
        <begin position="58"/>
        <end position="107"/>
    </location>
</feature>
<feature type="transmembrane region" description="Helical" evidence="8">
    <location>
        <begin position="246"/>
        <end position="267"/>
    </location>
</feature>
<dbReference type="PANTHER" id="PTHR23037">
    <property type="entry name" value="CYTOKINE RECEPTOR"/>
    <property type="match status" value="1"/>
</dbReference>
<gene>
    <name evidence="13" type="primary">CRLF2</name>
</gene>
<feature type="signal peptide" evidence="9">
    <location>
        <begin position="1"/>
        <end position="24"/>
    </location>
</feature>
<organism evidence="12 13">
    <name type="scientific">Pogona vitticeps</name>
    <name type="common">central bearded dragon</name>
    <dbReference type="NCBI Taxonomy" id="103695"/>
    <lineage>
        <taxon>Eukaryota</taxon>
        <taxon>Metazoa</taxon>
        <taxon>Chordata</taxon>
        <taxon>Craniata</taxon>
        <taxon>Vertebrata</taxon>
        <taxon>Euteleostomi</taxon>
        <taxon>Lepidosauria</taxon>
        <taxon>Squamata</taxon>
        <taxon>Bifurcata</taxon>
        <taxon>Unidentata</taxon>
        <taxon>Episquamata</taxon>
        <taxon>Toxicofera</taxon>
        <taxon>Iguania</taxon>
        <taxon>Acrodonta</taxon>
        <taxon>Agamidae</taxon>
        <taxon>Amphibolurinae</taxon>
        <taxon>Pogona</taxon>
    </lineage>
</organism>
<proteinExistence type="predicted"/>
<sequence>MGRYVPVFVAVLLWIDTSARESWAQCLCPSSQDTDFPSSCEETDDSNHTCITYTIINQNNERMEILWAARENFPEVNTTMFYEYNEQGQKQCPQYITDQGYNTGCVFQAERNANLLISIWDANGTKELYYDEQDTSTFFKPNPPENVTFQWTNDKLTVQCKSPDAPHCFHFQLQYKSRFDENWHSRKESCCKLQDQGFDPVKCYTFRLRLMYHCGVYSSEWSNQTSWKNGSSVGSCDIKSKSSMDIVLTLVMVALMIIFVLLLWVCWSERFRQTLMPIIPDPKNIYSELFSGYHGDFQEWINETENVLIPTKLECTEGEAEACVVEDEMEGCHQEVKMEARVGIKELQFA</sequence>
<keyword evidence="2 8" id="KW-0812">Transmembrane</keyword>
<reference evidence="13" key="1">
    <citation type="submission" date="2025-08" db="UniProtKB">
        <authorList>
            <consortium name="RefSeq"/>
        </authorList>
    </citation>
    <scope>IDENTIFICATION</scope>
</reference>
<feature type="chain" id="PRO_5045192946" evidence="9">
    <location>
        <begin position="25"/>
        <end position="350"/>
    </location>
</feature>